<dbReference type="Pfam" id="PF03600">
    <property type="entry name" value="CitMHS"/>
    <property type="match status" value="1"/>
</dbReference>
<feature type="transmembrane region" description="Helical" evidence="6">
    <location>
        <begin position="53"/>
        <end position="74"/>
    </location>
</feature>
<feature type="transmembrane region" description="Helical" evidence="6">
    <location>
        <begin position="336"/>
        <end position="355"/>
    </location>
</feature>
<evidence type="ECO:0000313" key="9">
    <source>
        <dbReference type="Proteomes" id="UP000465778"/>
    </source>
</evidence>
<dbReference type="AlphaFoldDB" id="A0A800MYC6"/>
<accession>A0A800MYC6</accession>
<evidence type="ECO:0000256" key="2">
    <source>
        <dbReference type="ARBA" id="ARBA00022448"/>
    </source>
</evidence>
<dbReference type="RefSeq" id="WP_159344764.1">
    <property type="nucleotide sequence ID" value="NZ_JBALOT010000002.1"/>
</dbReference>
<feature type="transmembrane region" description="Helical" evidence="6">
    <location>
        <begin position="425"/>
        <end position="443"/>
    </location>
</feature>
<evidence type="ECO:0000256" key="5">
    <source>
        <dbReference type="ARBA" id="ARBA00023136"/>
    </source>
</evidence>
<sequence length="444" mass="47410">MLSILGFAMIFTFLFLIMTKRTSPFLGLTLVPIIFGLIGGFGQELGPLMIEGVINVAPTAILLLFAILYFGIMLDTGLFDPLTSKIIKLAKGDPLKIIVGTAVLAGLIGFDGDGSTTMMIVVTAFLPLYKKMGISPIILASITIMQIGITTLVPWGGPAGRVASVLNLDATELYLQMLPGMLISLLYVIGVAYLIGLKERARYKKETRQSYSVAEASIMDAPIESATIENISTEVQKLKRPKMIWLNFFLSAVIMVAIVLEWLPAPILFIIGTALALLINYPGIIDQRVRVAAHAPNALAVVLMVLAAGIFSGIFKGTPISESMAQSLVTLIPTEMGAYMALFTAVVSAPALFLIGPDGFYFGILPVLAETAAAYNIDALAVGTASLYGTPFGIMGPLVASVYLLIHITGITLGELHKHAAKWSLGILLIYIVVGVFLGTISLW</sequence>
<feature type="transmembrane region" description="Helical" evidence="6">
    <location>
        <begin position="173"/>
        <end position="195"/>
    </location>
</feature>
<evidence type="ECO:0000256" key="4">
    <source>
        <dbReference type="ARBA" id="ARBA00022989"/>
    </source>
</evidence>
<gene>
    <name evidence="8" type="ORF">KIS1582_1582</name>
</gene>
<reference evidence="8 9" key="1">
    <citation type="journal article" date="2020" name="G3 (Bethesda)">
        <title>Whole Genome Sequencing and Comparative Genomics of Two Nematicidal Bacillus Strains Reveals a Wide Range of Possible Virulence Factors.</title>
        <authorList>
            <person name="Susic N."/>
            <person name="Janezic S."/>
            <person name="Rupnik M."/>
            <person name="Geric Stare B."/>
        </authorList>
    </citation>
    <scope>NUCLEOTIDE SEQUENCE [LARGE SCALE GENOMIC DNA]</scope>
    <source>
        <strain evidence="8 9">I-1582</strain>
    </source>
</reference>
<dbReference type="Proteomes" id="UP000465778">
    <property type="component" value="Unassembled WGS sequence"/>
</dbReference>
<keyword evidence="4 6" id="KW-1133">Transmembrane helix</keyword>
<evidence type="ECO:0000256" key="6">
    <source>
        <dbReference type="SAM" id="Phobius"/>
    </source>
</evidence>
<dbReference type="EMBL" id="VDEM01000012">
    <property type="protein sequence ID" value="KAF0824661.1"/>
    <property type="molecule type" value="Genomic_DNA"/>
</dbReference>
<feature type="domain" description="Citrate transporter-like" evidence="7">
    <location>
        <begin position="14"/>
        <end position="384"/>
    </location>
</feature>
<comment type="caution">
    <text evidence="8">The sequence shown here is derived from an EMBL/GenBank/DDBJ whole genome shotgun (WGS) entry which is preliminary data.</text>
</comment>
<organism evidence="8 9">
    <name type="scientific">Cytobacillus firmus</name>
    <name type="common">Bacillus firmus</name>
    <dbReference type="NCBI Taxonomy" id="1399"/>
    <lineage>
        <taxon>Bacteria</taxon>
        <taxon>Bacillati</taxon>
        <taxon>Bacillota</taxon>
        <taxon>Bacilli</taxon>
        <taxon>Bacillales</taxon>
        <taxon>Bacillaceae</taxon>
        <taxon>Cytobacillus</taxon>
    </lineage>
</organism>
<evidence type="ECO:0000313" key="8">
    <source>
        <dbReference type="EMBL" id="KAF0824661.1"/>
    </source>
</evidence>
<dbReference type="NCBIfam" id="TIGR00784">
    <property type="entry name" value="citMHS"/>
    <property type="match status" value="1"/>
</dbReference>
<keyword evidence="3 6" id="KW-0812">Transmembrane</keyword>
<name>A0A800MYC6_CYTFI</name>
<feature type="transmembrane region" description="Helical" evidence="6">
    <location>
        <begin position="29"/>
        <end position="46"/>
    </location>
</feature>
<keyword evidence="5 6" id="KW-0472">Membrane</keyword>
<evidence type="ECO:0000259" key="7">
    <source>
        <dbReference type="Pfam" id="PF03600"/>
    </source>
</evidence>
<keyword evidence="2" id="KW-0813">Transport</keyword>
<dbReference type="OrthoDB" id="5329450at2"/>
<feature type="transmembrane region" description="Helical" evidence="6">
    <location>
        <begin position="394"/>
        <end position="413"/>
    </location>
</feature>
<protein>
    <submittedName>
        <fullName evidence="8">Citrate/H+ symporter of CitMHS family</fullName>
    </submittedName>
</protein>
<feature type="transmembrane region" description="Helical" evidence="6">
    <location>
        <begin position="266"/>
        <end position="285"/>
    </location>
</feature>
<proteinExistence type="predicted"/>
<evidence type="ECO:0000256" key="3">
    <source>
        <dbReference type="ARBA" id="ARBA00022692"/>
    </source>
</evidence>
<dbReference type="InterPro" id="IPR004680">
    <property type="entry name" value="Cit_transptr-like_dom"/>
</dbReference>
<evidence type="ECO:0000256" key="1">
    <source>
        <dbReference type="ARBA" id="ARBA00004141"/>
    </source>
</evidence>
<comment type="subcellular location">
    <subcellularLocation>
        <location evidence="1">Membrane</location>
        <topology evidence="1">Multi-pass membrane protein</topology>
    </subcellularLocation>
</comment>
<feature type="transmembrane region" description="Helical" evidence="6">
    <location>
        <begin position="243"/>
        <end position="260"/>
    </location>
</feature>
<dbReference type="GO" id="GO:0016020">
    <property type="term" value="C:membrane"/>
    <property type="evidence" value="ECO:0007669"/>
    <property type="project" value="UniProtKB-SubCell"/>
</dbReference>
<dbReference type="GO" id="GO:0015137">
    <property type="term" value="F:citrate transmembrane transporter activity"/>
    <property type="evidence" value="ECO:0007669"/>
    <property type="project" value="InterPro"/>
</dbReference>
<feature type="transmembrane region" description="Helical" evidence="6">
    <location>
        <begin position="367"/>
        <end position="388"/>
    </location>
</feature>
<feature type="transmembrane region" description="Helical" evidence="6">
    <location>
        <begin position="133"/>
        <end position="153"/>
    </location>
</feature>
<feature type="transmembrane region" description="Helical" evidence="6">
    <location>
        <begin position="297"/>
        <end position="316"/>
    </location>
</feature>
<dbReference type="InterPro" id="IPR014738">
    <property type="entry name" value="Citrate_transporter"/>
</dbReference>